<keyword evidence="2" id="KW-1185">Reference proteome</keyword>
<dbReference type="EMBL" id="CM046392">
    <property type="protein sequence ID" value="KAI8556868.1"/>
    <property type="molecule type" value="Genomic_DNA"/>
</dbReference>
<evidence type="ECO:0000313" key="2">
    <source>
        <dbReference type="Proteomes" id="UP001062846"/>
    </source>
</evidence>
<reference evidence="1" key="1">
    <citation type="submission" date="2022-02" db="EMBL/GenBank/DDBJ databases">
        <title>Plant Genome Project.</title>
        <authorList>
            <person name="Zhang R.-G."/>
        </authorList>
    </citation>
    <scope>NUCLEOTIDE SEQUENCE</scope>
    <source>
        <strain evidence="1">AT1</strain>
    </source>
</reference>
<protein>
    <submittedName>
        <fullName evidence="1">Uncharacterized protein</fullName>
    </submittedName>
</protein>
<name>A0ACC0NWI8_RHOML</name>
<sequence length="577" mass="65422">MTASSTELLLLPVPESRIEVERSRTTEEILADLQRADPIFGNKLTDVAVYQDLLLLENQIPFSILKKLFLLTVDRIPIGPNRRSLTDYLVLYFGKRMRPEGKSTDCVLTVYGNEMENSEPEEEVPSRHANHYYHILHKVHDGYLPPDQTEKNEHNDTMPSATELVYAGVKRGGGGVMAGSKSTAARRTFHLPIEMTTDILSRLPVKSLLRFKSVSKNWYALIETPNLIAKHLRTHSALNSASLLLTAYNRETRNFAMPLLSNDGFSGPIDFPFLTDSYCPYFKWDPTRIVGICNGLVCIYISRFGYPLVICNPSTRKFREIPRNWLDENGSSGCIYVERVSFGFGFHPSANDYKLIRIALYSCHPFGPYQVQADLYAMSTDTWTEIDVDKLSSFSGAKGWGNNDRHVGGSCASAVVNGVFYWQADEVQTHQVIVMSFDMVDEVFRQIRTPPCLNEKRDRTNFQFTELKDKLALVISYSHDQCLDVWVLNEDRSSWTNKLKLDLLFYSNPRVASKMGSGEVGKIRVVGCAKNVQLLVTNHKLSGDLFLEGKVSDNLKLLWYDPKTGELWIIILVGHFD</sequence>
<organism evidence="1 2">
    <name type="scientific">Rhododendron molle</name>
    <name type="common">Chinese azalea</name>
    <name type="synonym">Azalea mollis</name>
    <dbReference type="NCBI Taxonomy" id="49168"/>
    <lineage>
        <taxon>Eukaryota</taxon>
        <taxon>Viridiplantae</taxon>
        <taxon>Streptophyta</taxon>
        <taxon>Embryophyta</taxon>
        <taxon>Tracheophyta</taxon>
        <taxon>Spermatophyta</taxon>
        <taxon>Magnoliopsida</taxon>
        <taxon>eudicotyledons</taxon>
        <taxon>Gunneridae</taxon>
        <taxon>Pentapetalae</taxon>
        <taxon>asterids</taxon>
        <taxon>Ericales</taxon>
        <taxon>Ericaceae</taxon>
        <taxon>Ericoideae</taxon>
        <taxon>Rhodoreae</taxon>
        <taxon>Rhododendron</taxon>
    </lineage>
</organism>
<accession>A0ACC0NWI8</accession>
<dbReference type="Proteomes" id="UP001062846">
    <property type="component" value="Chromosome 5"/>
</dbReference>
<evidence type="ECO:0000313" key="1">
    <source>
        <dbReference type="EMBL" id="KAI8556868.1"/>
    </source>
</evidence>
<gene>
    <name evidence="1" type="ORF">RHMOL_Rhmol05G0289400</name>
</gene>
<comment type="caution">
    <text evidence="1">The sequence shown here is derived from an EMBL/GenBank/DDBJ whole genome shotgun (WGS) entry which is preliminary data.</text>
</comment>
<proteinExistence type="predicted"/>